<evidence type="ECO:0000256" key="1">
    <source>
        <dbReference type="SAM" id="MobiDB-lite"/>
    </source>
</evidence>
<feature type="region of interest" description="Disordered" evidence="1">
    <location>
        <begin position="1"/>
        <end position="38"/>
    </location>
</feature>
<dbReference type="GeneID" id="80004854"/>
<keyword evidence="3" id="KW-1185">Reference proteome</keyword>
<proteinExistence type="predicted"/>
<organism evidence="2 3">
    <name type="scientific">Microbacterium phage Margaery</name>
    <dbReference type="NCBI Taxonomy" id="2591217"/>
    <lineage>
        <taxon>Viruses</taxon>
        <taxon>Duplodnaviria</taxon>
        <taxon>Heunggongvirae</taxon>
        <taxon>Uroviricota</taxon>
        <taxon>Caudoviricetes</taxon>
        <taxon>Hodgkinviridae</taxon>
        <taxon>Margaeryvirus</taxon>
        <taxon>Margaeryvirus margaery</taxon>
    </lineage>
</organism>
<accession>A0A514DHQ3</accession>
<dbReference type="Proteomes" id="UP000315956">
    <property type="component" value="Segment"/>
</dbReference>
<name>A0A514DHQ3_9CAUD</name>
<dbReference type="RefSeq" id="YP_010751191.1">
    <property type="nucleotide sequence ID" value="NC_073366.1"/>
</dbReference>
<dbReference type="KEGG" id="vg:80004854"/>
<evidence type="ECO:0000313" key="3">
    <source>
        <dbReference type="Proteomes" id="UP000315956"/>
    </source>
</evidence>
<protein>
    <submittedName>
        <fullName evidence="2">Uncharacterized protein</fullName>
    </submittedName>
</protein>
<evidence type="ECO:0000313" key="2">
    <source>
        <dbReference type="EMBL" id="QDH93148.1"/>
    </source>
</evidence>
<reference evidence="2 3" key="1">
    <citation type="submission" date="2019-05" db="EMBL/GenBank/DDBJ databases">
        <authorList>
            <person name="Stoner T.H."/>
            <person name="Aull H.G."/>
            <person name="Divens A.M."/>
            <person name="Zack K."/>
            <person name="Garlena R.A."/>
            <person name="Russell D.A."/>
            <person name="Pope W.H."/>
            <person name="Jacobs-Sera D."/>
            <person name="Hatfull G.F."/>
        </authorList>
    </citation>
    <scope>NUCLEOTIDE SEQUENCE [LARGE SCALE GENOMIC DNA]</scope>
</reference>
<gene>
    <name evidence="2" type="primary">90</name>
    <name evidence="2" type="ORF">PBI_MARGAERY_91</name>
</gene>
<sequence length="66" mass="7132">MAQCKGGCGREVTGEDDARYDVMAPDYDPKRPKDAGPWCDECWPQTATGQAETEARKGPLPNVGGF</sequence>
<dbReference type="EMBL" id="MK937606">
    <property type="protein sequence ID" value="QDH93148.1"/>
    <property type="molecule type" value="Genomic_DNA"/>
</dbReference>